<protein>
    <submittedName>
        <fullName evidence="2">Uncharacterized protein</fullName>
    </submittedName>
</protein>
<dbReference type="AlphaFoldDB" id="A0AA39Y068"/>
<name>A0AA39Y068_9PEZI</name>
<feature type="compositionally biased region" description="Basic and acidic residues" evidence="1">
    <location>
        <begin position="105"/>
        <end position="115"/>
    </location>
</feature>
<reference evidence="2" key="1">
    <citation type="submission" date="2023-06" db="EMBL/GenBank/DDBJ databases">
        <title>Genome-scale phylogeny and comparative genomics of the fungal order Sordariales.</title>
        <authorList>
            <consortium name="Lawrence Berkeley National Laboratory"/>
            <person name="Hensen N."/>
            <person name="Bonometti L."/>
            <person name="Westerberg I."/>
            <person name="Brannstrom I.O."/>
            <person name="Guillou S."/>
            <person name="Cros-Aarteil S."/>
            <person name="Calhoun S."/>
            <person name="Haridas S."/>
            <person name="Kuo A."/>
            <person name="Mondo S."/>
            <person name="Pangilinan J."/>
            <person name="Riley R."/>
            <person name="Labutti K."/>
            <person name="Andreopoulos B."/>
            <person name="Lipzen A."/>
            <person name="Chen C."/>
            <person name="Yanf M."/>
            <person name="Daum C."/>
            <person name="Ng V."/>
            <person name="Clum A."/>
            <person name="Steindorff A."/>
            <person name="Ohm R."/>
            <person name="Martin F."/>
            <person name="Silar P."/>
            <person name="Natvig D."/>
            <person name="Lalanne C."/>
            <person name="Gautier V."/>
            <person name="Ament-Velasquez S.L."/>
            <person name="Kruys A."/>
            <person name="Hutchinson M.I."/>
            <person name="Powell A.J."/>
            <person name="Barry K."/>
            <person name="Miller A.N."/>
            <person name="Grigoriev I.V."/>
            <person name="Debuchy R."/>
            <person name="Gladieux P."/>
            <person name="Thoren M.H."/>
            <person name="Johannesson H."/>
        </authorList>
    </citation>
    <scope>NUCLEOTIDE SEQUENCE</scope>
    <source>
        <strain evidence="2">SMH2532-1</strain>
    </source>
</reference>
<keyword evidence="3" id="KW-1185">Reference proteome</keyword>
<comment type="caution">
    <text evidence="2">The sequence shown here is derived from an EMBL/GenBank/DDBJ whole genome shotgun (WGS) entry which is preliminary data.</text>
</comment>
<proteinExistence type="predicted"/>
<feature type="region of interest" description="Disordered" evidence="1">
    <location>
        <begin position="144"/>
        <end position="178"/>
    </location>
</feature>
<feature type="region of interest" description="Disordered" evidence="1">
    <location>
        <begin position="105"/>
        <end position="130"/>
    </location>
</feature>
<gene>
    <name evidence="2" type="ORF">B0T16DRAFT_416169</name>
</gene>
<dbReference type="EMBL" id="JAULSV010000005">
    <property type="protein sequence ID" value="KAK0643559.1"/>
    <property type="molecule type" value="Genomic_DNA"/>
</dbReference>
<evidence type="ECO:0000313" key="3">
    <source>
        <dbReference type="Proteomes" id="UP001174936"/>
    </source>
</evidence>
<organism evidence="2 3">
    <name type="scientific">Cercophora newfieldiana</name>
    <dbReference type="NCBI Taxonomy" id="92897"/>
    <lineage>
        <taxon>Eukaryota</taxon>
        <taxon>Fungi</taxon>
        <taxon>Dikarya</taxon>
        <taxon>Ascomycota</taxon>
        <taxon>Pezizomycotina</taxon>
        <taxon>Sordariomycetes</taxon>
        <taxon>Sordariomycetidae</taxon>
        <taxon>Sordariales</taxon>
        <taxon>Lasiosphaeriaceae</taxon>
        <taxon>Cercophora</taxon>
    </lineage>
</organism>
<feature type="region of interest" description="Disordered" evidence="1">
    <location>
        <begin position="253"/>
        <end position="278"/>
    </location>
</feature>
<evidence type="ECO:0000313" key="2">
    <source>
        <dbReference type="EMBL" id="KAK0643559.1"/>
    </source>
</evidence>
<feature type="compositionally biased region" description="Pro residues" evidence="1">
    <location>
        <begin position="155"/>
        <end position="168"/>
    </location>
</feature>
<dbReference type="Proteomes" id="UP001174936">
    <property type="component" value="Unassembled WGS sequence"/>
</dbReference>
<sequence length="457" mass="51690">MLSRGPTRPRAVASLCNQEWKLAMAERSTRTPFEVTAAPFFSSSKTPLPKSRPLYDGEYPFRPLRRGRDYYFRSLRPNKFASCDPSRPEHGLENWLAESMKINDETKQRHPKEDDANLQPSEQDYPLDLDFPIGLPPELQAFLASQHAQPEPEQNIPPPEPEQPPETEPPLALDHPPDRLHPAVLILTGAPTSLSYTDFWRIASQGSHLDGWVKGLDEVHRIIDPRTGTTRGQYFLIFDTHLAAEEYATEIVQRRRDARSSNNPPSPSSPTPTTTPRAFTLMPPSITLSFRIYPLSKIMTLADGLQTTTRWKPHVDMPASIFSHLARLRTQDAEPATHPHSLLLRLHGGRLSEGQVLESLAKHLDRRVSIDRQKLVGLSRYRSELSDGTADGVPAVDVPAAAQKWVYTRFVLQFDDAVEMDRFVRIVHKREVPVVERLGKLDRGGRTVMMDCTKLSM</sequence>
<evidence type="ECO:0000256" key="1">
    <source>
        <dbReference type="SAM" id="MobiDB-lite"/>
    </source>
</evidence>
<accession>A0AA39Y068</accession>